<feature type="transmembrane region" description="Helical" evidence="2">
    <location>
        <begin position="12"/>
        <end position="39"/>
    </location>
</feature>
<dbReference type="OrthoDB" id="5401332at2759"/>
<feature type="compositionally biased region" description="Polar residues" evidence="1">
    <location>
        <begin position="333"/>
        <end position="344"/>
    </location>
</feature>
<keyword evidence="2" id="KW-1133">Transmembrane helix</keyword>
<dbReference type="GO" id="GO:0005886">
    <property type="term" value="C:plasma membrane"/>
    <property type="evidence" value="ECO:0007669"/>
    <property type="project" value="TreeGrafter"/>
</dbReference>
<feature type="region of interest" description="Disordered" evidence="1">
    <location>
        <begin position="161"/>
        <end position="441"/>
    </location>
</feature>
<feature type="compositionally biased region" description="Low complexity" evidence="1">
    <location>
        <begin position="400"/>
        <end position="416"/>
    </location>
</feature>
<feature type="compositionally biased region" description="Low complexity" evidence="1">
    <location>
        <begin position="255"/>
        <end position="272"/>
    </location>
</feature>
<evidence type="ECO:0000256" key="1">
    <source>
        <dbReference type="SAM" id="MobiDB-lite"/>
    </source>
</evidence>
<dbReference type="InterPro" id="IPR037504">
    <property type="entry name" value="PSI_induc_2"/>
</dbReference>
<reference evidence="3 4" key="1">
    <citation type="journal article" date="2018" name="Sci. Rep.">
        <title>Comparative genomics provides insights into the lifestyle and reveals functional heterogeneity of dark septate endophytic fungi.</title>
        <authorList>
            <person name="Knapp D.G."/>
            <person name="Nemeth J.B."/>
            <person name="Barry K."/>
            <person name="Hainaut M."/>
            <person name="Henrissat B."/>
            <person name="Johnson J."/>
            <person name="Kuo A."/>
            <person name="Lim J.H.P."/>
            <person name="Lipzen A."/>
            <person name="Nolan M."/>
            <person name="Ohm R.A."/>
            <person name="Tamas L."/>
            <person name="Grigoriev I.V."/>
            <person name="Spatafora J.W."/>
            <person name="Nagy L.G."/>
            <person name="Kovacs G.M."/>
        </authorList>
    </citation>
    <scope>NUCLEOTIDE SEQUENCE [LARGE SCALE GENOMIC DNA]</scope>
    <source>
        <strain evidence="3 4">DSE2036</strain>
    </source>
</reference>
<dbReference type="EMBL" id="KZ805312">
    <property type="protein sequence ID" value="PVI05821.1"/>
    <property type="molecule type" value="Genomic_DNA"/>
</dbReference>
<keyword evidence="2" id="KW-0472">Membrane</keyword>
<evidence type="ECO:0000256" key="2">
    <source>
        <dbReference type="SAM" id="Phobius"/>
    </source>
</evidence>
<name>A0A2V1E5R1_9PLEO</name>
<protein>
    <submittedName>
        <fullName evidence="3">Uncharacterized protein</fullName>
    </submittedName>
</protein>
<proteinExistence type="predicted"/>
<dbReference type="Proteomes" id="UP000244855">
    <property type="component" value="Unassembled WGS sequence"/>
</dbReference>
<dbReference type="GO" id="GO:0005935">
    <property type="term" value="C:cellular bud neck"/>
    <property type="evidence" value="ECO:0007669"/>
    <property type="project" value="TreeGrafter"/>
</dbReference>
<feature type="compositionally biased region" description="Polar residues" evidence="1">
    <location>
        <begin position="354"/>
        <end position="365"/>
    </location>
</feature>
<sequence length="441" mass="47010">MAKTYCKWPVIATIIVVSIIVFSIVFCIARCICCGAELACCCFRCCTCCCPSGGRNNKHKRMKSDPGYPPAGYPQSSYPRAPGPLDDQYRSHAPPTFHPAPPSAPKIPIFNPQPSPQNQPKPPREEPEYAHFDVSKPAKPDALPAMPSWNESRNIHVEEEVIPEKPNDVELDRLNHNGSVTGSSTAVAAIAGGSRASPGPSRSPVPRSQTQDSYGFPQGYQNDSFVGGGPRRSPHTSPPPQNNPYGQQQGGYGQPSGQYGDVSPVQQSVSPVYGAKTGYGQDPYYDRNSPAPSYNQQQQYRDPSPVQDYHQPNPYGNPYGNTYPAAAQDPVSMPTSNMYQNNDYSAGGGPRSHTPGSVNRAQMSASPARGNSPPGLPSALTAGYSSTAAKPETPAPAYPGQQSYGSAAAQAGAGQYRAFTPGAGQGQQHPGNSRTPTNQWV</sequence>
<dbReference type="PANTHER" id="PTHR40018">
    <property type="entry name" value="[PSI+] INDUCTION PROTEIN 2"/>
    <property type="match status" value="1"/>
</dbReference>
<feature type="compositionally biased region" description="Polar residues" evidence="1">
    <location>
        <begin position="290"/>
        <end position="301"/>
    </location>
</feature>
<feature type="compositionally biased region" description="Pro residues" evidence="1">
    <location>
        <begin position="96"/>
        <end position="121"/>
    </location>
</feature>
<organism evidence="3 4">
    <name type="scientific">Periconia macrospinosa</name>
    <dbReference type="NCBI Taxonomy" id="97972"/>
    <lineage>
        <taxon>Eukaryota</taxon>
        <taxon>Fungi</taxon>
        <taxon>Dikarya</taxon>
        <taxon>Ascomycota</taxon>
        <taxon>Pezizomycotina</taxon>
        <taxon>Dothideomycetes</taxon>
        <taxon>Pleosporomycetidae</taxon>
        <taxon>Pleosporales</taxon>
        <taxon>Massarineae</taxon>
        <taxon>Periconiaceae</taxon>
        <taxon>Periconia</taxon>
    </lineage>
</organism>
<gene>
    <name evidence="3" type="ORF">DM02DRAFT_71701</name>
</gene>
<feature type="region of interest" description="Disordered" evidence="1">
    <location>
        <begin position="56"/>
        <end position="130"/>
    </location>
</feature>
<dbReference type="PANTHER" id="PTHR40018:SF1">
    <property type="entry name" value="[PSI+] INDUCTION PROTEIN 2"/>
    <property type="match status" value="1"/>
</dbReference>
<keyword evidence="4" id="KW-1185">Reference proteome</keyword>
<keyword evidence="2" id="KW-0812">Transmembrane</keyword>
<feature type="compositionally biased region" description="Polar residues" evidence="1">
    <location>
        <begin position="176"/>
        <end position="186"/>
    </location>
</feature>
<dbReference type="AlphaFoldDB" id="A0A2V1E5R1"/>
<feature type="compositionally biased region" description="Polar residues" evidence="1">
    <location>
        <begin position="209"/>
        <end position="224"/>
    </location>
</feature>
<feature type="compositionally biased region" description="Polar residues" evidence="1">
    <location>
        <begin position="426"/>
        <end position="441"/>
    </location>
</feature>
<feature type="compositionally biased region" description="Low complexity" evidence="1">
    <location>
        <begin position="188"/>
        <end position="208"/>
    </location>
</feature>
<evidence type="ECO:0000313" key="4">
    <source>
        <dbReference type="Proteomes" id="UP000244855"/>
    </source>
</evidence>
<accession>A0A2V1E5R1</accession>
<dbReference type="STRING" id="97972.A0A2V1E5R1"/>
<feature type="compositionally biased region" description="Basic and acidic residues" evidence="1">
    <location>
        <begin position="161"/>
        <end position="175"/>
    </location>
</feature>
<evidence type="ECO:0000313" key="3">
    <source>
        <dbReference type="EMBL" id="PVI05821.1"/>
    </source>
</evidence>